<dbReference type="InterPro" id="IPR046956">
    <property type="entry name" value="RLP23-like"/>
</dbReference>
<evidence type="ECO:0000256" key="3">
    <source>
        <dbReference type="ARBA" id="ARBA00022692"/>
    </source>
</evidence>
<dbReference type="SMART" id="SM00369">
    <property type="entry name" value="LRR_TYP"/>
    <property type="match status" value="3"/>
</dbReference>
<dbReference type="PANTHER" id="PTHR48061:SF12">
    <property type="entry name" value="DISEASE RESISTANCE LIKE PROTEIN"/>
    <property type="match status" value="1"/>
</dbReference>
<keyword evidence="3" id="KW-0812">Transmembrane</keyword>
<gene>
    <name evidence="9" type="ORF">CQW23_28880</name>
</gene>
<evidence type="ECO:0000313" key="9">
    <source>
        <dbReference type="EMBL" id="PHT32543.1"/>
    </source>
</evidence>
<reference evidence="9 10" key="1">
    <citation type="journal article" date="2017" name="Genome Biol.">
        <title>New reference genome sequences of hot pepper reveal the massive evolution of plant disease-resistance genes by retroduplication.</title>
        <authorList>
            <person name="Kim S."/>
            <person name="Park J."/>
            <person name="Yeom S.I."/>
            <person name="Kim Y.M."/>
            <person name="Seo E."/>
            <person name="Kim K.T."/>
            <person name="Kim M.S."/>
            <person name="Lee J.M."/>
            <person name="Cheong K."/>
            <person name="Shin H.S."/>
            <person name="Kim S.B."/>
            <person name="Han K."/>
            <person name="Lee J."/>
            <person name="Park M."/>
            <person name="Lee H.A."/>
            <person name="Lee H.Y."/>
            <person name="Lee Y."/>
            <person name="Oh S."/>
            <person name="Lee J.H."/>
            <person name="Choi E."/>
            <person name="Choi E."/>
            <person name="Lee S.E."/>
            <person name="Jeon J."/>
            <person name="Kim H."/>
            <person name="Choi G."/>
            <person name="Song H."/>
            <person name="Lee J."/>
            <person name="Lee S.C."/>
            <person name="Kwon J.K."/>
            <person name="Lee H.Y."/>
            <person name="Koo N."/>
            <person name="Hong Y."/>
            <person name="Kim R.W."/>
            <person name="Kang W.H."/>
            <person name="Huh J.H."/>
            <person name="Kang B.C."/>
            <person name="Yang T.J."/>
            <person name="Lee Y.H."/>
            <person name="Bennetzen J.L."/>
            <person name="Choi D."/>
        </authorList>
    </citation>
    <scope>NUCLEOTIDE SEQUENCE [LARGE SCALE GENOMIC DNA]</scope>
    <source>
        <strain evidence="10">cv. PBC81</strain>
    </source>
</reference>
<accession>A0A2G2VHU8</accession>
<keyword evidence="2" id="KW-0433">Leucine-rich repeat</keyword>
<dbReference type="Proteomes" id="UP000224567">
    <property type="component" value="Unassembled WGS sequence"/>
</dbReference>
<dbReference type="STRING" id="33114.A0A2G2VHU8"/>
<keyword evidence="5" id="KW-0677">Repeat</keyword>
<keyword evidence="4" id="KW-0732">Signal</keyword>
<name>A0A2G2VHU8_CAPBA</name>
<dbReference type="PANTHER" id="PTHR48061">
    <property type="entry name" value="LEUCINE-RICH REPEAT RECEPTOR PROTEIN KINASE EMS1-LIKE-RELATED"/>
    <property type="match status" value="1"/>
</dbReference>
<dbReference type="OrthoDB" id="1304574at2759"/>
<protein>
    <recommendedName>
        <fullName evidence="11">Leucine-rich repeat-containing N-terminal plant-type domain-containing protein</fullName>
    </recommendedName>
</protein>
<dbReference type="InterPro" id="IPR032675">
    <property type="entry name" value="LRR_dom_sf"/>
</dbReference>
<evidence type="ECO:0000256" key="7">
    <source>
        <dbReference type="ARBA" id="ARBA00023136"/>
    </source>
</evidence>
<dbReference type="GO" id="GO:0016020">
    <property type="term" value="C:membrane"/>
    <property type="evidence" value="ECO:0007669"/>
    <property type="project" value="UniProtKB-SubCell"/>
</dbReference>
<comment type="subcellular location">
    <subcellularLocation>
        <location evidence="1">Membrane</location>
        <topology evidence="1">Single-pass type I membrane protein</topology>
    </subcellularLocation>
</comment>
<dbReference type="InterPro" id="IPR003591">
    <property type="entry name" value="Leu-rich_rpt_typical-subtyp"/>
</dbReference>
<evidence type="ECO:0000256" key="4">
    <source>
        <dbReference type="ARBA" id="ARBA00022729"/>
    </source>
</evidence>
<dbReference type="SUPFAM" id="SSF52058">
    <property type="entry name" value="L domain-like"/>
    <property type="match status" value="1"/>
</dbReference>
<evidence type="ECO:0008006" key="11">
    <source>
        <dbReference type="Google" id="ProtNLM"/>
    </source>
</evidence>
<comment type="caution">
    <text evidence="9">The sequence shown here is derived from an EMBL/GenBank/DDBJ whole genome shotgun (WGS) entry which is preliminary data.</text>
</comment>
<evidence type="ECO:0000256" key="2">
    <source>
        <dbReference type="ARBA" id="ARBA00022614"/>
    </source>
</evidence>
<keyword evidence="7" id="KW-0472">Membrane</keyword>
<evidence type="ECO:0000313" key="10">
    <source>
        <dbReference type="Proteomes" id="UP000224567"/>
    </source>
</evidence>
<dbReference type="AlphaFoldDB" id="A0A2G2VHU8"/>
<proteinExistence type="predicted"/>
<keyword evidence="8" id="KW-0325">Glycoprotein</keyword>
<evidence type="ECO:0000256" key="1">
    <source>
        <dbReference type="ARBA" id="ARBA00004479"/>
    </source>
</evidence>
<dbReference type="Gene3D" id="3.80.10.10">
    <property type="entry name" value="Ribonuclease Inhibitor"/>
    <property type="match status" value="2"/>
</dbReference>
<sequence length="364" mass="41077">MSRDCCSWDGVIHDEMTGNVIELNLHCSQHFGVIDSNSSLFQLSHLKKLDLSYNYFYGSHISAKFGRFSSLTHLDLRELILDAVNFSGNLLPDSLGYLTSQQYLSLTDRSLRGPIPESLSNLTCIESLFLSQNSLNGTIPSGMFSFPSLIYLRLNNNHFSDNSISLTNENKVNVTWPKSLNTLRLAACEVKESEFLRSVKHLEGLDPSNNKIQGRLPDWAWSNWMFSLQSLNLFHNMLASMAQFLFNLERNNLKGAIPQCLGNISGLAVLDMHNSLSGTLPMTFRIGRNLPTNLLQHLKSMRTVDQTMKAPSYEGDIYYQDSVAVITQGFEREIVSVLFCTQNYDEKEAAKAKELQKKKKSLVV</sequence>
<reference evidence="10" key="2">
    <citation type="journal article" date="2017" name="J. Anim. Genet.">
        <title>Multiple reference genome sequences of hot pepper reveal the massive evolution of plant disease resistance genes by retroduplication.</title>
        <authorList>
            <person name="Kim S."/>
            <person name="Park J."/>
            <person name="Yeom S.-I."/>
            <person name="Kim Y.-M."/>
            <person name="Seo E."/>
            <person name="Kim K.-T."/>
            <person name="Kim M.-S."/>
            <person name="Lee J.M."/>
            <person name="Cheong K."/>
            <person name="Shin H.-S."/>
            <person name="Kim S.-B."/>
            <person name="Han K."/>
            <person name="Lee J."/>
            <person name="Park M."/>
            <person name="Lee H.-A."/>
            <person name="Lee H.-Y."/>
            <person name="Lee Y."/>
            <person name="Oh S."/>
            <person name="Lee J.H."/>
            <person name="Choi E."/>
            <person name="Choi E."/>
            <person name="Lee S.E."/>
            <person name="Jeon J."/>
            <person name="Kim H."/>
            <person name="Choi G."/>
            <person name="Song H."/>
            <person name="Lee J."/>
            <person name="Lee S.-C."/>
            <person name="Kwon J.-K."/>
            <person name="Lee H.-Y."/>
            <person name="Koo N."/>
            <person name="Hong Y."/>
            <person name="Kim R.W."/>
            <person name="Kang W.-H."/>
            <person name="Huh J.H."/>
            <person name="Kang B.-C."/>
            <person name="Yang T.-J."/>
            <person name="Lee Y.-H."/>
            <person name="Bennetzen J.L."/>
            <person name="Choi D."/>
        </authorList>
    </citation>
    <scope>NUCLEOTIDE SEQUENCE [LARGE SCALE GENOMIC DNA]</scope>
    <source>
        <strain evidence="10">cv. PBC81</strain>
    </source>
</reference>
<dbReference type="EMBL" id="MLFT02000012">
    <property type="protein sequence ID" value="PHT32543.1"/>
    <property type="molecule type" value="Genomic_DNA"/>
</dbReference>
<evidence type="ECO:0000256" key="5">
    <source>
        <dbReference type="ARBA" id="ARBA00022737"/>
    </source>
</evidence>
<keyword evidence="6" id="KW-1133">Transmembrane helix</keyword>
<dbReference type="FunFam" id="3.80.10.10:FF:000041">
    <property type="entry name" value="LRR receptor-like serine/threonine-protein kinase ERECTA"/>
    <property type="match status" value="1"/>
</dbReference>
<keyword evidence="10" id="KW-1185">Reference proteome</keyword>
<evidence type="ECO:0000256" key="8">
    <source>
        <dbReference type="ARBA" id="ARBA00023180"/>
    </source>
</evidence>
<evidence type="ECO:0000256" key="6">
    <source>
        <dbReference type="ARBA" id="ARBA00022989"/>
    </source>
</evidence>
<organism evidence="9 10">
    <name type="scientific">Capsicum baccatum</name>
    <name type="common">Peruvian pepper</name>
    <dbReference type="NCBI Taxonomy" id="33114"/>
    <lineage>
        <taxon>Eukaryota</taxon>
        <taxon>Viridiplantae</taxon>
        <taxon>Streptophyta</taxon>
        <taxon>Embryophyta</taxon>
        <taxon>Tracheophyta</taxon>
        <taxon>Spermatophyta</taxon>
        <taxon>Magnoliopsida</taxon>
        <taxon>eudicotyledons</taxon>
        <taxon>Gunneridae</taxon>
        <taxon>Pentapetalae</taxon>
        <taxon>asterids</taxon>
        <taxon>lamiids</taxon>
        <taxon>Solanales</taxon>
        <taxon>Solanaceae</taxon>
        <taxon>Solanoideae</taxon>
        <taxon>Capsiceae</taxon>
        <taxon>Capsicum</taxon>
    </lineage>
</organism>